<protein>
    <submittedName>
        <fullName evidence="1">Uncharacterized protein</fullName>
    </submittedName>
</protein>
<reference evidence="1 2" key="1">
    <citation type="journal article" date="2017" name="Viruses">
        <title>Differential Effect of Newly Isolated Phages Belonging to PB1-Like, phiKZ-Like and LUZ24-Like Viruses against Multi-Drug Resistant Pseudomonas aeruginosa under Varying Growth Conditions.</title>
        <authorList>
            <person name="Latz S."/>
            <person name="Kruttgen A."/>
            <person name="Hafner H."/>
            <person name="Buhl E.M."/>
            <person name="Ritter K."/>
            <person name="Horz H.P."/>
        </authorList>
    </citation>
    <scope>NUCLEOTIDE SEQUENCE [LARGE SCALE GENOMIC DNA]</scope>
</reference>
<dbReference type="Proteomes" id="UP000242032">
    <property type="component" value="Segment"/>
</dbReference>
<sequence length="122" mass="13831">MLKDNVVINVSDLVEENGKTVRENNLTKTHNIAIGELVENVYSGIRLYVFGYGRDCDGTPLYHLTANKDIIGEEINQGIPDLKKEHIEIWLDGITYGKVLWNYTSEDNLRVVNYPRPPEAAV</sequence>
<gene>
    <name evidence="1" type="ORF">SL2_001</name>
</gene>
<dbReference type="EMBL" id="MF805716">
    <property type="protein sequence ID" value="ATN94578.1"/>
    <property type="molecule type" value="Genomic_DNA"/>
</dbReference>
<name>A0A2D1GQH7_9CAUD</name>
<accession>A0A2D1GQH7</accession>
<keyword evidence="2" id="KW-1185">Reference proteome</keyword>
<evidence type="ECO:0000313" key="2">
    <source>
        <dbReference type="Proteomes" id="UP000242032"/>
    </source>
</evidence>
<organism evidence="1 2">
    <name type="scientific">Pseudomonas phage SL2</name>
    <dbReference type="NCBI Taxonomy" id="2041345"/>
    <lineage>
        <taxon>Viruses</taxon>
        <taxon>Duplodnaviria</taxon>
        <taxon>Heunggongvirae</taxon>
        <taxon>Uroviricota</taxon>
        <taxon>Caudoviricetes</taxon>
        <taxon>Chimalliviridae</taxon>
        <taxon>Phikzvirus</taxon>
        <taxon>Phikzvirus SL2</taxon>
    </lineage>
</organism>
<proteinExistence type="predicted"/>
<evidence type="ECO:0000313" key="1">
    <source>
        <dbReference type="EMBL" id="ATN94578.1"/>
    </source>
</evidence>